<dbReference type="CDD" id="cd14358">
    <property type="entry name" value="UBA_NAC_euk"/>
    <property type="match status" value="1"/>
</dbReference>
<dbReference type="CDD" id="cd22054">
    <property type="entry name" value="NAC_NACA"/>
    <property type="match status" value="1"/>
</dbReference>
<dbReference type="GO" id="GO:0005854">
    <property type="term" value="C:nascent polypeptide-associated complex"/>
    <property type="evidence" value="ECO:0007669"/>
    <property type="project" value="InterPro"/>
</dbReference>
<dbReference type="WBParaSite" id="L893_g17175.t1">
    <property type="protein sequence ID" value="L893_g17175.t1"/>
    <property type="gene ID" value="L893_g17175"/>
</dbReference>
<dbReference type="PROSITE" id="PS51151">
    <property type="entry name" value="NAC_AB"/>
    <property type="match status" value="1"/>
</dbReference>
<dbReference type="InterPro" id="IPR038187">
    <property type="entry name" value="NAC_A/B_dom_sf"/>
</dbReference>
<name>A0A1I7YJX4_9BILA</name>
<evidence type="ECO:0000313" key="2">
    <source>
        <dbReference type="Proteomes" id="UP000095287"/>
    </source>
</evidence>
<accession>A0A1I7YJX4</accession>
<dbReference type="SMART" id="SM01407">
    <property type="entry name" value="NAC"/>
    <property type="match status" value="1"/>
</dbReference>
<dbReference type="Proteomes" id="UP000095287">
    <property type="component" value="Unplaced"/>
</dbReference>
<dbReference type="InterPro" id="IPR016641">
    <property type="entry name" value="EGD2/NACA0like"/>
</dbReference>
<dbReference type="PANTHER" id="PTHR21713">
    <property type="entry name" value="NASCENT POLYPEPTIDE ASSOCIATED COMPLEX ALPHA SUBUNIT-RELATED"/>
    <property type="match status" value="1"/>
</dbReference>
<protein>
    <submittedName>
        <fullName evidence="3">NAC-A/B domain-containing protein</fullName>
    </submittedName>
</protein>
<evidence type="ECO:0000313" key="3">
    <source>
        <dbReference type="WBParaSite" id="L893_g17175.t1"/>
    </source>
</evidence>
<organism evidence="2 3">
    <name type="scientific">Steinernema glaseri</name>
    <dbReference type="NCBI Taxonomy" id="37863"/>
    <lineage>
        <taxon>Eukaryota</taxon>
        <taxon>Metazoa</taxon>
        <taxon>Ecdysozoa</taxon>
        <taxon>Nematoda</taxon>
        <taxon>Chromadorea</taxon>
        <taxon>Rhabditida</taxon>
        <taxon>Tylenchina</taxon>
        <taxon>Panagrolaimomorpha</taxon>
        <taxon>Strongyloidoidea</taxon>
        <taxon>Steinernematidae</taxon>
        <taxon>Steinernema</taxon>
    </lineage>
</organism>
<dbReference type="PIRSF" id="PIRSF015901">
    <property type="entry name" value="NAC_alpha"/>
    <property type="match status" value="1"/>
</dbReference>
<dbReference type="InterPro" id="IPR044034">
    <property type="entry name" value="NAC-like_UBA"/>
</dbReference>
<keyword evidence="2" id="KW-1185">Reference proteome</keyword>
<dbReference type="Gene3D" id="2.20.70.30">
    <property type="entry name" value="Nascent polypeptide-associated complex domain"/>
    <property type="match status" value="1"/>
</dbReference>
<proteinExistence type="predicted"/>
<reference evidence="3" key="1">
    <citation type="submission" date="2016-11" db="UniProtKB">
        <authorList>
            <consortium name="WormBaseParasite"/>
        </authorList>
    </citation>
    <scope>IDENTIFICATION</scope>
</reference>
<feature type="domain" description="NAC-A/B" evidence="1">
    <location>
        <begin position="17"/>
        <end position="81"/>
    </location>
</feature>
<dbReference type="AlphaFoldDB" id="A0A1I7YJX4"/>
<dbReference type="InterPro" id="IPR002715">
    <property type="entry name" value="Nas_poly-pep-assoc_cplx_dom"/>
</dbReference>
<dbReference type="FunFam" id="1.10.8.10:FF:000006">
    <property type="entry name" value="Putative nascent polypeptide-associated complex subunit alpha"/>
    <property type="match status" value="1"/>
</dbReference>
<dbReference type="Pfam" id="PF01849">
    <property type="entry name" value="NAC"/>
    <property type="match status" value="1"/>
</dbReference>
<dbReference type="Gene3D" id="1.10.8.10">
    <property type="entry name" value="DNA helicase RuvA subunit, C-terminal domain"/>
    <property type="match status" value="1"/>
</dbReference>
<evidence type="ECO:0000259" key="1">
    <source>
        <dbReference type="PROSITE" id="PS51151"/>
    </source>
</evidence>
<dbReference type="Pfam" id="PF19026">
    <property type="entry name" value="UBA_HYPK"/>
    <property type="match status" value="1"/>
</dbReference>
<sequence>MANRDLSAADPEDIKVPRSEKKARKMFGALNLKSVPGVSRVCFRKSKSILFIIDKPDVFQAGLDSYIVFGEARIEDLSQYGQRIAADRVKPDVMSCAPTAKPSEEEKLAQLEEEVIYFDENGVDPKDIELVMSQANVSRTKAVKALKENDNDIVNAIMDLTS</sequence>